<dbReference type="Proteomes" id="UP001054837">
    <property type="component" value="Unassembled WGS sequence"/>
</dbReference>
<evidence type="ECO:0000313" key="1">
    <source>
        <dbReference type="EMBL" id="GIY66933.1"/>
    </source>
</evidence>
<evidence type="ECO:0000313" key="2">
    <source>
        <dbReference type="Proteomes" id="UP001054837"/>
    </source>
</evidence>
<name>A0AAV4VBA7_9ARAC</name>
<dbReference type="EMBL" id="BPLQ01012669">
    <property type="protein sequence ID" value="GIY66933.1"/>
    <property type="molecule type" value="Genomic_DNA"/>
</dbReference>
<gene>
    <name evidence="1" type="ORF">CDAR_260131</name>
</gene>
<sequence length="78" mass="9238">MWESLIMREPMSRRTAECIQPGGVSTDTQDLVQPYHYSHRQHQKKLQGHERQQKVEIPCHRGAYSYAPEHEIHDNRSL</sequence>
<proteinExistence type="predicted"/>
<accession>A0AAV4VBA7</accession>
<comment type="caution">
    <text evidence="1">The sequence shown here is derived from an EMBL/GenBank/DDBJ whole genome shotgun (WGS) entry which is preliminary data.</text>
</comment>
<protein>
    <submittedName>
        <fullName evidence="1">Uncharacterized protein</fullName>
    </submittedName>
</protein>
<dbReference type="AlphaFoldDB" id="A0AAV4VBA7"/>
<keyword evidence="2" id="KW-1185">Reference proteome</keyword>
<reference evidence="1 2" key="1">
    <citation type="submission" date="2021-06" db="EMBL/GenBank/DDBJ databases">
        <title>Caerostris darwini draft genome.</title>
        <authorList>
            <person name="Kono N."/>
            <person name="Arakawa K."/>
        </authorList>
    </citation>
    <scope>NUCLEOTIDE SEQUENCE [LARGE SCALE GENOMIC DNA]</scope>
</reference>
<organism evidence="1 2">
    <name type="scientific">Caerostris darwini</name>
    <dbReference type="NCBI Taxonomy" id="1538125"/>
    <lineage>
        <taxon>Eukaryota</taxon>
        <taxon>Metazoa</taxon>
        <taxon>Ecdysozoa</taxon>
        <taxon>Arthropoda</taxon>
        <taxon>Chelicerata</taxon>
        <taxon>Arachnida</taxon>
        <taxon>Araneae</taxon>
        <taxon>Araneomorphae</taxon>
        <taxon>Entelegynae</taxon>
        <taxon>Araneoidea</taxon>
        <taxon>Araneidae</taxon>
        <taxon>Caerostris</taxon>
    </lineage>
</organism>